<dbReference type="PANTHER" id="PTHR43094">
    <property type="entry name" value="AMINOTRANSFERASE"/>
    <property type="match status" value="1"/>
</dbReference>
<dbReference type="InterPro" id="IPR015421">
    <property type="entry name" value="PyrdxlP-dep_Trfase_major"/>
</dbReference>
<evidence type="ECO:0000256" key="1">
    <source>
        <dbReference type="ARBA" id="ARBA00008954"/>
    </source>
</evidence>
<dbReference type="PANTHER" id="PTHR43094:SF1">
    <property type="entry name" value="AMINOTRANSFERASE CLASS-III"/>
    <property type="match status" value="1"/>
</dbReference>
<dbReference type="InterPro" id="IPR049704">
    <property type="entry name" value="Aminotrans_3_PPA_site"/>
</dbReference>
<dbReference type="EC" id="2.6.1.-" evidence="6"/>
<dbReference type="Proteomes" id="UP001138793">
    <property type="component" value="Unassembled WGS sequence"/>
</dbReference>
<dbReference type="GO" id="GO:0030170">
    <property type="term" value="F:pyridoxal phosphate binding"/>
    <property type="evidence" value="ECO:0007669"/>
    <property type="project" value="InterPro"/>
</dbReference>
<dbReference type="Pfam" id="PF00202">
    <property type="entry name" value="Aminotran_3"/>
    <property type="match status" value="1"/>
</dbReference>
<protein>
    <submittedName>
        <fullName evidence="6">Putrescine aminotransferase</fullName>
        <ecNumber evidence="6">2.6.1.-</ecNumber>
    </submittedName>
</protein>
<evidence type="ECO:0000313" key="7">
    <source>
        <dbReference type="Proteomes" id="UP001138793"/>
    </source>
</evidence>
<evidence type="ECO:0000256" key="3">
    <source>
        <dbReference type="ARBA" id="ARBA00022679"/>
    </source>
</evidence>
<dbReference type="PIRSF" id="PIRSF000521">
    <property type="entry name" value="Transaminase_4ab_Lys_Orn"/>
    <property type="match status" value="1"/>
</dbReference>
<accession>A0A9X0YUV5</accession>
<reference evidence="6" key="1">
    <citation type="submission" date="2021-03" db="EMBL/GenBank/DDBJ databases">
        <title>Genomic Encyclopedia of Type Strains, Phase IV (KMG-IV): sequencing the most valuable type-strain genomes for metagenomic binning, comparative biology and taxonomic classification.</title>
        <authorList>
            <person name="Goeker M."/>
        </authorList>
    </citation>
    <scope>NUCLEOTIDE SEQUENCE</scope>
    <source>
        <strain evidence="6">DSM 107338</strain>
    </source>
</reference>
<sequence>MKNLIELDKKHFIHPTSSIQQQQEKGAKLIVEKGEGIYLTDINGDVFIDAMSSLWNVNIGHGRNELAEAAADQMKKLAYSSAFSTFSHEPAIKLAAKIASLAPENLNAVFFTSGGSESNDSAVKLVRHYWKIQGQPKRRKIIALKRGYHGVAAASTSVTGIPEFWDMAGHLMNDFIHADTPYWEGTEKAITSLRSVIEEEGAENIAAFFAEPVQGAGGVLIPPSNYFKEVRELCNEYGILLVADEVITGFGRTGKFFGIENWGVTPDLMTFAKGVTSGYIPMGGVIVSDSIHNVLKEKSKGTLFHGFTYSGHPTAAAVALRNIDIIEKEGLVANAKAMGVHLLEGFKKIKEQLNIVGDVRTIGLLGAVELVQDPATNKRFPAKLQVAPKVVEALHERGVICRAVTYENTDIICFSPPLIMNPSQIDSMVEKLHDAILSVQKQLVHHTLNEK</sequence>
<evidence type="ECO:0000256" key="5">
    <source>
        <dbReference type="RuleBase" id="RU003560"/>
    </source>
</evidence>
<dbReference type="FunFam" id="3.40.640.10:FF:000014">
    <property type="entry name" value="Adenosylmethionine-8-amino-7-oxononanoate aminotransferase, probable"/>
    <property type="match status" value="1"/>
</dbReference>
<keyword evidence="2 6" id="KW-0032">Aminotransferase</keyword>
<keyword evidence="3 6" id="KW-0808">Transferase</keyword>
<dbReference type="OrthoDB" id="9807885at2"/>
<dbReference type="Gene3D" id="3.90.1150.10">
    <property type="entry name" value="Aspartate Aminotransferase, domain 1"/>
    <property type="match status" value="1"/>
</dbReference>
<dbReference type="SUPFAM" id="SSF53383">
    <property type="entry name" value="PLP-dependent transferases"/>
    <property type="match status" value="1"/>
</dbReference>
<dbReference type="InterPro" id="IPR015424">
    <property type="entry name" value="PyrdxlP-dep_Trfase"/>
</dbReference>
<dbReference type="Gene3D" id="3.40.640.10">
    <property type="entry name" value="Type I PLP-dependent aspartate aminotransferase-like (Major domain)"/>
    <property type="match status" value="1"/>
</dbReference>
<evidence type="ECO:0000256" key="2">
    <source>
        <dbReference type="ARBA" id="ARBA00022576"/>
    </source>
</evidence>
<proteinExistence type="inferred from homology"/>
<dbReference type="InterPro" id="IPR015422">
    <property type="entry name" value="PyrdxlP-dep_Trfase_small"/>
</dbReference>
<gene>
    <name evidence="6" type="ORF">J2Z64_003559</name>
</gene>
<dbReference type="CDD" id="cd00610">
    <property type="entry name" value="OAT_like"/>
    <property type="match status" value="1"/>
</dbReference>
<evidence type="ECO:0000313" key="6">
    <source>
        <dbReference type="EMBL" id="MBP2079262.1"/>
    </source>
</evidence>
<comment type="caution">
    <text evidence="6">The sequence shown here is derived from an EMBL/GenBank/DDBJ whole genome shotgun (WGS) entry which is preliminary data.</text>
</comment>
<dbReference type="AlphaFoldDB" id="A0A9X0YUV5"/>
<dbReference type="GO" id="GO:0008483">
    <property type="term" value="F:transaminase activity"/>
    <property type="evidence" value="ECO:0007669"/>
    <property type="project" value="UniProtKB-KW"/>
</dbReference>
<dbReference type="EMBL" id="JAGGMB010000014">
    <property type="protein sequence ID" value="MBP2079262.1"/>
    <property type="molecule type" value="Genomic_DNA"/>
</dbReference>
<name>A0A9X0YUV5_9BACI</name>
<organism evidence="6 7">
    <name type="scientific">Oceanobacillus polygoni</name>
    <dbReference type="NCBI Taxonomy" id="1235259"/>
    <lineage>
        <taxon>Bacteria</taxon>
        <taxon>Bacillati</taxon>
        <taxon>Bacillota</taxon>
        <taxon>Bacilli</taxon>
        <taxon>Bacillales</taxon>
        <taxon>Bacillaceae</taxon>
        <taxon>Oceanobacillus</taxon>
    </lineage>
</organism>
<keyword evidence="7" id="KW-1185">Reference proteome</keyword>
<dbReference type="RefSeq" id="WP_149474801.1">
    <property type="nucleotide sequence ID" value="NZ_JAGGMB010000014.1"/>
</dbReference>
<evidence type="ECO:0000256" key="4">
    <source>
        <dbReference type="ARBA" id="ARBA00022898"/>
    </source>
</evidence>
<dbReference type="InterPro" id="IPR005814">
    <property type="entry name" value="Aminotrans_3"/>
</dbReference>
<keyword evidence="4 5" id="KW-0663">Pyridoxal phosphate</keyword>
<comment type="similarity">
    <text evidence="1 5">Belongs to the class-III pyridoxal-phosphate-dependent aminotransferase family.</text>
</comment>
<dbReference type="PROSITE" id="PS00600">
    <property type="entry name" value="AA_TRANSFER_CLASS_3"/>
    <property type="match status" value="1"/>
</dbReference>